<comment type="caution">
    <text evidence="2">The sequence shown here is derived from an EMBL/GenBank/DDBJ whole genome shotgun (WGS) entry which is preliminary data.</text>
</comment>
<organism evidence="2 3">
    <name type="scientific">Massariosphaeria phaeospora</name>
    <dbReference type="NCBI Taxonomy" id="100035"/>
    <lineage>
        <taxon>Eukaryota</taxon>
        <taxon>Fungi</taxon>
        <taxon>Dikarya</taxon>
        <taxon>Ascomycota</taxon>
        <taxon>Pezizomycotina</taxon>
        <taxon>Dothideomycetes</taxon>
        <taxon>Pleosporomycetidae</taxon>
        <taxon>Pleosporales</taxon>
        <taxon>Pleosporales incertae sedis</taxon>
        <taxon>Massariosphaeria</taxon>
    </lineage>
</organism>
<evidence type="ECO:0000313" key="3">
    <source>
        <dbReference type="Proteomes" id="UP000481861"/>
    </source>
</evidence>
<keyword evidence="1" id="KW-0732">Signal</keyword>
<dbReference type="EMBL" id="JAADJZ010000001">
    <property type="protein sequence ID" value="KAF2878033.1"/>
    <property type="molecule type" value="Genomic_DNA"/>
</dbReference>
<dbReference type="Proteomes" id="UP000481861">
    <property type="component" value="Unassembled WGS sequence"/>
</dbReference>
<accession>A0A7C8IJM7</accession>
<keyword evidence="3" id="KW-1185">Reference proteome</keyword>
<evidence type="ECO:0000256" key="1">
    <source>
        <dbReference type="SAM" id="SignalP"/>
    </source>
</evidence>
<feature type="chain" id="PRO_5028949523" evidence="1">
    <location>
        <begin position="19"/>
        <end position="286"/>
    </location>
</feature>
<dbReference type="OrthoDB" id="5337308at2759"/>
<evidence type="ECO:0000313" key="2">
    <source>
        <dbReference type="EMBL" id="KAF2878033.1"/>
    </source>
</evidence>
<proteinExistence type="predicted"/>
<feature type="signal peptide" evidence="1">
    <location>
        <begin position="1"/>
        <end position="18"/>
    </location>
</feature>
<protein>
    <submittedName>
        <fullName evidence="2">Uncharacterized protein</fullName>
    </submittedName>
</protein>
<dbReference type="AlphaFoldDB" id="A0A7C8IJM7"/>
<gene>
    <name evidence="2" type="ORF">BDV95DRAFT_600711</name>
</gene>
<name>A0A7C8IJM7_9PLEO</name>
<sequence length="286" mass="31920">MKLVRVLVAAAAGFVTLALEGRASDKVWDKAVCKGAGFLEAMKSSDAAAATLFGDGRTTAASQFQDIEKDLPYWGWTPSHEPFSNLIDLEIPEAVEALSWKFKQMKYYEIEHDKDYEHNGQKYKHTRAEMEFGVETSGTIFAFTQKSPANAARTFWRRKPEENELPELQSSSDLIWFAIKDAKLANLGHYMSCLVTNQETRDIMQRALQSKGVEVGEWPGYSFEMTSDEGQALLGSPNGVGLGYLLVQRKKELGNKCVTKATVFRPKDNSNPMLLLEIADCAVENC</sequence>
<reference evidence="2 3" key="1">
    <citation type="submission" date="2020-01" db="EMBL/GenBank/DDBJ databases">
        <authorList>
            <consortium name="DOE Joint Genome Institute"/>
            <person name="Haridas S."/>
            <person name="Albert R."/>
            <person name="Binder M."/>
            <person name="Bloem J."/>
            <person name="Labutti K."/>
            <person name="Salamov A."/>
            <person name="Andreopoulos B."/>
            <person name="Baker S.E."/>
            <person name="Barry K."/>
            <person name="Bills G."/>
            <person name="Bluhm B.H."/>
            <person name="Cannon C."/>
            <person name="Castanera R."/>
            <person name="Culley D.E."/>
            <person name="Daum C."/>
            <person name="Ezra D."/>
            <person name="Gonzalez J.B."/>
            <person name="Henrissat B."/>
            <person name="Kuo A."/>
            <person name="Liang C."/>
            <person name="Lipzen A."/>
            <person name="Lutzoni F."/>
            <person name="Magnuson J."/>
            <person name="Mondo S."/>
            <person name="Nolan M."/>
            <person name="Ohm R."/>
            <person name="Pangilinan J."/>
            <person name="Park H.-J.H."/>
            <person name="Ramirez L."/>
            <person name="Alfaro M."/>
            <person name="Sun H."/>
            <person name="Tritt A."/>
            <person name="Yoshinaga Y."/>
            <person name="Zwiers L.-H.L."/>
            <person name="Turgeon B.G."/>
            <person name="Goodwin S.B."/>
            <person name="Spatafora J.W."/>
            <person name="Crous P.W."/>
            <person name="Grigoriev I.V."/>
        </authorList>
    </citation>
    <scope>NUCLEOTIDE SEQUENCE [LARGE SCALE GENOMIC DNA]</scope>
    <source>
        <strain evidence="2 3">CBS 611.86</strain>
    </source>
</reference>